<keyword evidence="1" id="KW-1133">Transmembrane helix</keyword>
<dbReference type="InterPro" id="IPR000008">
    <property type="entry name" value="C2_dom"/>
</dbReference>
<evidence type="ECO:0000256" key="1">
    <source>
        <dbReference type="SAM" id="Phobius"/>
    </source>
</evidence>
<protein>
    <submittedName>
        <fullName evidence="3">SYT6-like protein</fullName>
    </submittedName>
</protein>
<name>A0ABY7DU42_MYAAR</name>
<evidence type="ECO:0000313" key="4">
    <source>
        <dbReference type="Proteomes" id="UP001164746"/>
    </source>
</evidence>
<dbReference type="PANTHER" id="PTHR10024">
    <property type="entry name" value="SYNAPTOTAGMIN"/>
    <property type="match status" value="1"/>
</dbReference>
<dbReference type="SMART" id="SM00239">
    <property type="entry name" value="C2"/>
    <property type="match status" value="2"/>
</dbReference>
<reference evidence="3" key="1">
    <citation type="submission" date="2022-11" db="EMBL/GenBank/DDBJ databases">
        <title>Centuries of genome instability and evolution in soft-shell clam transmissible cancer (bioRxiv).</title>
        <authorList>
            <person name="Hart S.F.M."/>
            <person name="Yonemitsu M.A."/>
            <person name="Giersch R.M."/>
            <person name="Beal B.F."/>
            <person name="Arriagada G."/>
            <person name="Davis B.W."/>
            <person name="Ostrander E.A."/>
            <person name="Goff S.P."/>
            <person name="Metzger M.J."/>
        </authorList>
    </citation>
    <scope>NUCLEOTIDE SEQUENCE</scope>
    <source>
        <strain evidence="3">MELC-2E11</strain>
        <tissue evidence="3">Siphon/mantle</tissue>
    </source>
</reference>
<dbReference type="EMBL" id="CP111014">
    <property type="protein sequence ID" value="WAR00609.1"/>
    <property type="molecule type" value="Genomic_DNA"/>
</dbReference>
<dbReference type="PANTHER" id="PTHR10024:SF351">
    <property type="entry name" value="SYNAPTOTAGMIN-4-LIKE"/>
    <property type="match status" value="1"/>
</dbReference>
<dbReference type="Pfam" id="PF00168">
    <property type="entry name" value="C2"/>
    <property type="match status" value="2"/>
</dbReference>
<feature type="domain" description="C2" evidence="2">
    <location>
        <begin position="340"/>
        <end position="473"/>
    </location>
</feature>
<keyword evidence="4" id="KW-1185">Reference proteome</keyword>
<dbReference type="SUPFAM" id="SSF49562">
    <property type="entry name" value="C2 domain (Calcium/lipid-binding domain, CaLB)"/>
    <property type="match status" value="2"/>
</dbReference>
<sequence length="507" mass="56893">MSKDAYNVLIKSPMPENMILTRPEADASAAPTAESPVEAADTSDELTSVLIIVGVVAVVLVIVTVVLLLCLRKLRHRRRKRTSLAARYDNIFTTLRRPSPVAIVDTRRQLSEPSAYHSTYNTFDIVTEYQQELGGSGRYLETGRDSRTSRKSSDIGGEKLTKVHSVDMGSTSMGIKKKVLKKSMSNPVLTSKCESEPEKGPSISFTLKYDSKSRQLRMKLLSIADLPQKCYGYEVSVVVYLFPRNVDGMHSRTVTGAREVTFNENFLIDDLTVAEVEKSTMRFLLQYRKKSRSSKEDFLGEMNMKCCDYDWATSETLNFTAMPLGSKQRKGTPDKYLLEELGSLFVCLEYKAGATRIKVMVRKATNLPKSDKLIGDPGHYVIINLQKNDQVVKTKETKTSNGYNPIWNQPFLFDLSDSPETVYSLDFVIMRKKLHTKDAVIGHVAIGENGCRSGRSHWKEIMSPRPLETAKWHSIAPVLGKTTAQCSFDSPSPEWRANGKQRFGVRG</sequence>
<keyword evidence="1" id="KW-0812">Transmembrane</keyword>
<dbReference type="Gene3D" id="2.60.40.150">
    <property type="entry name" value="C2 domain"/>
    <property type="match status" value="2"/>
</dbReference>
<evidence type="ECO:0000313" key="3">
    <source>
        <dbReference type="EMBL" id="WAR00609.1"/>
    </source>
</evidence>
<evidence type="ECO:0000259" key="2">
    <source>
        <dbReference type="PROSITE" id="PS50004"/>
    </source>
</evidence>
<accession>A0ABY7DU42</accession>
<feature type="transmembrane region" description="Helical" evidence="1">
    <location>
        <begin position="49"/>
        <end position="71"/>
    </location>
</feature>
<proteinExistence type="predicted"/>
<keyword evidence="1" id="KW-0472">Membrane</keyword>
<dbReference type="PROSITE" id="PS50004">
    <property type="entry name" value="C2"/>
    <property type="match status" value="1"/>
</dbReference>
<gene>
    <name evidence="3" type="ORF">MAR_024981</name>
</gene>
<dbReference type="Proteomes" id="UP001164746">
    <property type="component" value="Chromosome 3"/>
</dbReference>
<organism evidence="3 4">
    <name type="scientific">Mya arenaria</name>
    <name type="common">Soft-shell clam</name>
    <dbReference type="NCBI Taxonomy" id="6604"/>
    <lineage>
        <taxon>Eukaryota</taxon>
        <taxon>Metazoa</taxon>
        <taxon>Spiralia</taxon>
        <taxon>Lophotrochozoa</taxon>
        <taxon>Mollusca</taxon>
        <taxon>Bivalvia</taxon>
        <taxon>Autobranchia</taxon>
        <taxon>Heteroconchia</taxon>
        <taxon>Euheterodonta</taxon>
        <taxon>Imparidentia</taxon>
        <taxon>Neoheterodontei</taxon>
        <taxon>Myida</taxon>
        <taxon>Myoidea</taxon>
        <taxon>Myidae</taxon>
        <taxon>Mya</taxon>
    </lineage>
</organism>
<dbReference type="InterPro" id="IPR035892">
    <property type="entry name" value="C2_domain_sf"/>
</dbReference>